<reference evidence="4" key="1">
    <citation type="journal article" date="2011" name="Nature">
        <title>Genome sequence and analysis of the tuber crop potato.</title>
        <authorList>
            <consortium name="The Potato Genome Sequencing Consortium"/>
        </authorList>
    </citation>
    <scope>NUCLEOTIDE SEQUENCE [LARGE SCALE GENOMIC DNA]</scope>
    <source>
        <strain evidence="4">cv. DM1-3 516 R44</strain>
    </source>
</reference>
<dbReference type="PaxDb" id="4113-PGSC0003DMT400085181"/>
<evidence type="ECO:0000313" key="4">
    <source>
        <dbReference type="Proteomes" id="UP000011115"/>
    </source>
</evidence>
<dbReference type="EnsemblPlants" id="PGSC0003DMT400085181">
    <property type="protein sequence ID" value="PGSC0003DMT400085181"/>
    <property type="gene ID" value="PGSC0003DMG400034752"/>
</dbReference>
<evidence type="ECO:0000256" key="1">
    <source>
        <dbReference type="SAM" id="MobiDB-lite"/>
    </source>
</evidence>
<sequence>MLRERVLFAQARGEGAYILCSPDGVWMGTLTEAPPDARSTWVKEFYAILPTVRWDDSYPVIRIRGVDIPLNATAINEALEVSEISNAKYEAKLREMDLEWLRYTLVEPARWDQVYWATAEGITSTDWSSDAKRWLHLVTRRIHSSGNCTDMTFPQDLVVVCTIQGIELNVGRRSFRSGRCSIVVTRRFCSYRDLLLYCASGRECYFLAPRMYLLWIPPLHPLLVRSGSTSRGKKRRTGRESSSKEAASSDDEGPLSGAQVKEDLAAVQKRLRSAYVDFTLISPSTALEVEMLRRELCQERRKGLERDRLMVRIWKTVRTIFTCVAPSQELLRVEKGDF</sequence>
<organism evidence="3 4">
    <name type="scientific">Solanum tuberosum</name>
    <name type="common">Potato</name>
    <dbReference type="NCBI Taxonomy" id="4113"/>
    <lineage>
        <taxon>Eukaryota</taxon>
        <taxon>Viridiplantae</taxon>
        <taxon>Streptophyta</taxon>
        <taxon>Embryophyta</taxon>
        <taxon>Tracheophyta</taxon>
        <taxon>Spermatophyta</taxon>
        <taxon>Magnoliopsida</taxon>
        <taxon>eudicotyledons</taxon>
        <taxon>Gunneridae</taxon>
        <taxon>Pentapetalae</taxon>
        <taxon>asterids</taxon>
        <taxon>lamiids</taxon>
        <taxon>Solanales</taxon>
        <taxon>Solanaceae</taxon>
        <taxon>Solanoideae</taxon>
        <taxon>Solaneae</taxon>
        <taxon>Solanum</taxon>
    </lineage>
</organism>
<dbReference type="Proteomes" id="UP000011115">
    <property type="component" value="Unassembled WGS sequence"/>
</dbReference>
<reference evidence="3" key="2">
    <citation type="submission" date="2015-06" db="UniProtKB">
        <authorList>
            <consortium name="EnsemblPlants"/>
        </authorList>
    </citation>
    <scope>IDENTIFICATION</scope>
    <source>
        <strain evidence="3">DM1-3 516 R44</strain>
    </source>
</reference>
<dbReference type="InterPro" id="IPR046796">
    <property type="entry name" value="Transposase_32_dom"/>
</dbReference>
<evidence type="ECO:0000313" key="3">
    <source>
        <dbReference type="EnsemblPlants" id="PGSC0003DMT400085181"/>
    </source>
</evidence>
<keyword evidence="4" id="KW-1185">Reference proteome</keyword>
<evidence type="ECO:0000259" key="2">
    <source>
        <dbReference type="Pfam" id="PF20167"/>
    </source>
</evidence>
<dbReference type="eggNOG" id="ENOG502R82Y">
    <property type="taxonomic scope" value="Eukaryota"/>
</dbReference>
<dbReference type="AlphaFoldDB" id="M1D8X6"/>
<proteinExistence type="predicted"/>
<dbReference type="HOGENOM" id="CLU_055921_0_0_1"/>
<protein>
    <recommendedName>
        <fullName evidence="2">Putative plant transposon protein domain-containing protein</fullName>
    </recommendedName>
</protein>
<dbReference type="Pfam" id="PF20167">
    <property type="entry name" value="Transposase_32"/>
    <property type="match status" value="1"/>
</dbReference>
<dbReference type="Gramene" id="PGSC0003DMT400085181">
    <property type="protein sequence ID" value="PGSC0003DMT400085181"/>
    <property type="gene ID" value="PGSC0003DMG400034752"/>
</dbReference>
<dbReference type="InParanoid" id="M1D8X6"/>
<accession>M1D8X6</accession>
<feature type="region of interest" description="Disordered" evidence="1">
    <location>
        <begin position="227"/>
        <end position="256"/>
    </location>
</feature>
<feature type="domain" description="Putative plant transposon protein" evidence="2">
    <location>
        <begin position="27"/>
        <end position="172"/>
    </location>
</feature>
<name>M1D8X6_SOLTU</name>